<gene>
    <name evidence="4" type="ORF">HUW51_20930</name>
</gene>
<keyword evidence="2" id="KW-1133">Transmembrane helix</keyword>
<dbReference type="EMBL" id="CP055156">
    <property type="protein sequence ID" value="QNF35060.1"/>
    <property type="molecule type" value="Genomic_DNA"/>
</dbReference>
<evidence type="ECO:0000313" key="4">
    <source>
        <dbReference type="EMBL" id="QNF35060.1"/>
    </source>
</evidence>
<organism evidence="4 5">
    <name type="scientific">Adhaeribacter swui</name>
    <dbReference type="NCBI Taxonomy" id="2086471"/>
    <lineage>
        <taxon>Bacteria</taxon>
        <taxon>Pseudomonadati</taxon>
        <taxon>Bacteroidota</taxon>
        <taxon>Cytophagia</taxon>
        <taxon>Cytophagales</taxon>
        <taxon>Hymenobacteraceae</taxon>
        <taxon>Adhaeribacter</taxon>
    </lineage>
</organism>
<dbReference type="RefSeq" id="WP_185271550.1">
    <property type="nucleotide sequence ID" value="NZ_CP055156.1"/>
</dbReference>
<dbReference type="Pfam" id="PF05036">
    <property type="entry name" value="SPOR"/>
    <property type="match status" value="1"/>
</dbReference>
<protein>
    <submittedName>
        <fullName evidence="4">SPOR domain-containing protein</fullName>
    </submittedName>
</protein>
<keyword evidence="5" id="KW-1185">Reference proteome</keyword>
<feature type="domain" description="SPOR" evidence="3">
    <location>
        <begin position="412"/>
        <end position="490"/>
    </location>
</feature>
<feature type="compositionally biased region" description="Low complexity" evidence="1">
    <location>
        <begin position="317"/>
        <end position="330"/>
    </location>
</feature>
<keyword evidence="2" id="KW-0812">Transmembrane</keyword>
<dbReference type="GO" id="GO:0042834">
    <property type="term" value="F:peptidoglycan binding"/>
    <property type="evidence" value="ECO:0007669"/>
    <property type="project" value="InterPro"/>
</dbReference>
<dbReference type="Gene3D" id="3.30.70.1070">
    <property type="entry name" value="Sporulation related repeat"/>
    <property type="match status" value="1"/>
</dbReference>
<dbReference type="InterPro" id="IPR040495">
    <property type="entry name" value="HU-CCDC81_bac_1"/>
</dbReference>
<keyword evidence="2" id="KW-0472">Membrane</keyword>
<evidence type="ECO:0000313" key="5">
    <source>
        <dbReference type="Proteomes" id="UP000515237"/>
    </source>
</evidence>
<feature type="region of interest" description="Disordered" evidence="1">
    <location>
        <begin position="317"/>
        <end position="348"/>
    </location>
</feature>
<dbReference type="InterPro" id="IPR041268">
    <property type="entry name" value="HU-CCDC81_bac_2"/>
</dbReference>
<accession>A0A7G7GD26</accession>
<dbReference type="InterPro" id="IPR007730">
    <property type="entry name" value="SPOR-like_dom"/>
</dbReference>
<dbReference type="Pfam" id="PF18175">
    <property type="entry name" value="HU-CCDC81_bac_2"/>
    <property type="match status" value="1"/>
</dbReference>
<sequence>MVLEHIRKLLFEHDCVIMPDFGGLITHYEPAKIHPVRHTFSPPAKRVAFNEKLKINDGLLISTLAYDQKLSPDEAQQQVSQFVQELQRELNYNKRFDLKGIGIFRLNEESKVVFEYIENENFLQDSFGLPELLSKPVIASEPVILRTLLKDQKEPAQKGFRNTIRRYYRAATALVIGGVVVTGLYLLSVQTDYNVSAINPITLFQSDSAEGFATVNPERADNPIAKNQVTVEVQPLDELEAEEIGDLAADSSILITSADLDKNLKNESAADEVTSESSFSGKEAEAGKKSFNVANPKKLTIAPGEAVLISAKANPVKTNPAKPATPKPVAGSPAVVRTKPTPSTEKKEIKRNFSAEEINAALSAGKTRINPESTNTKTAAGALHVTHDKEVTATNKAATGENASSGKSTTIKPSAERFYVIVNGYSTYEGAERNRQILAKKGRPGQVLAPAGDGKLYRIAIAEYKTREQALQNLPELKNKYGNTIWILKR</sequence>
<dbReference type="SUPFAM" id="SSF110997">
    <property type="entry name" value="Sporulation related repeat"/>
    <property type="match status" value="1"/>
</dbReference>
<dbReference type="AlphaFoldDB" id="A0A7G7GD26"/>
<dbReference type="Proteomes" id="UP000515237">
    <property type="component" value="Chromosome"/>
</dbReference>
<feature type="region of interest" description="Disordered" evidence="1">
    <location>
        <begin position="267"/>
        <end position="286"/>
    </location>
</feature>
<reference evidence="4 5" key="1">
    <citation type="journal article" date="2018" name="Int. J. Syst. Evol. Microbiol.">
        <title>Adhaeribacter swui sp. nov., isolated from wet mud.</title>
        <authorList>
            <person name="Kim D.U."/>
            <person name="Kim K.W."/>
            <person name="Kang M.S."/>
            <person name="Kim J.Y."/>
            <person name="Jang J.H."/>
            <person name="Kim M.K."/>
        </authorList>
    </citation>
    <scope>NUCLEOTIDE SEQUENCE [LARGE SCALE GENOMIC DNA]</scope>
    <source>
        <strain evidence="4 5">KCTC 52873</strain>
    </source>
</reference>
<feature type="transmembrane region" description="Helical" evidence="2">
    <location>
        <begin position="167"/>
        <end position="187"/>
    </location>
</feature>
<dbReference type="KEGG" id="aswu:HUW51_20930"/>
<evidence type="ECO:0000256" key="2">
    <source>
        <dbReference type="SAM" id="Phobius"/>
    </source>
</evidence>
<name>A0A7G7GD26_9BACT</name>
<dbReference type="PROSITE" id="PS51724">
    <property type="entry name" value="SPOR"/>
    <property type="match status" value="1"/>
</dbReference>
<proteinExistence type="predicted"/>
<evidence type="ECO:0000256" key="1">
    <source>
        <dbReference type="SAM" id="MobiDB-lite"/>
    </source>
</evidence>
<dbReference type="InterPro" id="IPR036680">
    <property type="entry name" value="SPOR-like_sf"/>
</dbReference>
<evidence type="ECO:0000259" key="3">
    <source>
        <dbReference type="PROSITE" id="PS51724"/>
    </source>
</evidence>
<dbReference type="Pfam" id="PF18174">
    <property type="entry name" value="HU-CCDC81_bac_1"/>
    <property type="match status" value="1"/>
</dbReference>